<sequence>MIKYLLKYFGLFVLLVLLQEFFFSNIQLSGYLNPYVYILFVLMLPLNTPRWIMLVTAFLLGLSVDLFANTLGFHAFATTLLAFIRPNIIALFSNRDDYNQGPVPTMAGFGLPWFLRYAGLCILIHHFTLFYLEAFTFHGFFFTFLRVILSSVFTLVIIVLSQLLFYKE</sequence>
<keyword evidence="10" id="KW-1185">Reference proteome</keyword>
<gene>
    <name evidence="9" type="ORF">SAMN05216323_10147</name>
</gene>
<evidence type="ECO:0000256" key="4">
    <source>
        <dbReference type="ARBA" id="ARBA00022692"/>
    </source>
</evidence>
<dbReference type="InterPro" id="IPR007227">
    <property type="entry name" value="Cell_shape_determining_MreD"/>
</dbReference>
<evidence type="ECO:0000256" key="1">
    <source>
        <dbReference type="ARBA" id="ARBA00004651"/>
    </source>
</evidence>
<proteinExistence type="inferred from homology"/>
<feature type="transmembrane region" description="Helical" evidence="8">
    <location>
        <begin position="144"/>
        <end position="166"/>
    </location>
</feature>
<feature type="transmembrane region" description="Helical" evidence="8">
    <location>
        <begin position="113"/>
        <end position="132"/>
    </location>
</feature>
<evidence type="ECO:0000256" key="8">
    <source>
        <dbReference type="SAM" id="Phobius"/>
    </source>
</evidence>
<feature type="transmembrane region" description="Helical" evidence="8">
    <location>
        <begin position="71"/>
        <end position="92"/>
    </location>
</feature>
<feature type="transmembrane region" description="Helical" evidence="8">
    <location>
        <begin position="35"/>
        <end position="59"/>
    </location>
</feature>
<evidence type="ECO:0000256" key="6">
    <source>
        <dbReference type="ARBA" id="ARBA00022989"/>
    </source>
</evidence>
<keyword evidence="5" id="KW-0133">Cell shape</keyword>
<dbReference type="EMBL" id="FMYP01000014">
    <property type="protein sequence ID" value="SDB99752.1"/>
    <property type="molecule type" value="Genomic_DNA"/>
</dbReference>
<name>A0A1G6HZQ2_9BACT</name>
<dbReference type="GO" id="GO:0008360">
    <property type="term" value="P:regulation of cell shape"/>
    <property type="evidence" value="ECO:0007669"/>
    <property type="project" value="UniProtKB-KW"/>
</dbReference>
<reference evidence="9 10" key="1">
    <citation type="submission" date="2016-09" db="EMBL/GenBank/DDBJ databases">
        <authorList>
            <person name="Capua I."/>
            <person name="De Benedictis P."/>
            <person name="Joannis T."/>
            <person name="Lombin L.H."/>
            <person name="Cattoli G."/>
        </authorList>
    </citation>
    <scope>NUCLEOTIDE SEQUENCE [LARGE SCALE GENOMIC DNA]</scope>
    <source>
        <strain evidence="9 10">A7P-90m</strain>
    </source>
</reference>
<dbReference type="STRING" id="1640674.SAMN05216323_10147"/>
<comment type="similarity">
    <text evidence="2">Belongs to the MreD family.</text>
</comment>
<protein>
    <submittedName>
        <fullName evidence="9">Rod shape-determining protein MreD</fullName>
    </submittedName>
</protein>
<dbReference type="OrthoDB" id="1132160at2"/>
<evidence type="ECO:0000313" key="9">
    <source>
        <dbReference type="EMBL" id="SDB99752.1"/>
    </source>
</evidence>
<keyword evidence="7 8" id="KW-0472">Membrane</keyword>
<accession>A0A1G6HZQ2</accession>
<dbReference type="AlphaFoldDB" id="A0A1G6HZQ2"/>
<evidence type="ECO:0000256" key="5">
    <source>
        <dbReference type="ARBA" id="ARBA00022960"/>
    </source>
</evidence>
<dbReference type="RefSeq" id="WP_092436669.1">
    <property type="nucleotide sequence ID" value="NZ_FMYP01000014.1"/>
</dbReference>
<keyword evidence="3" id="KW-1003">Cell membrane</keyword>
<evidence type="ECO:0000256" key="2">
    <source>
        <dbReference type="ARBA" id="ARBA00007776"/>
    </source>
</evidence>
<evidence type="ECO:0000313" key="10">
    <source>
        <dbReference type="Proteomes" id="UP000199452"/>
    </source>
</evidence>
<evidence type="ECO:0000256" key="7">
    <source>
        <dbReference type="ARBA" id="ARBA00023136"/>
    </source>
</evidence>
<evidence type="ECO:0000256" key="3">
    <source>
        <dbReference type="ARBA" id="ARBA00022475"/>
    </source>
</evidence>
<comment type="subcellular location">
    <subcellularLocation>
        <location evidence="1">Cell membrane</location>
        <topology evidence="1">Multi-pass membrane protein</topology>
    </subcellularLocation>
</comment>
<dbReference type="NCBIfam" id="TIGR03426">
    <property type="entry name" value="shape_MreD"/>
    <property type="match status" value="1"/>
</dbReference>
<dbReference type="GO" id="GO:0005886">
    <property type="term" value="C:plasma membrane"/>
    <property type="evidence" value="ECO:0007669"/>
    <property type="project" value="UniProtKB-SubCell"/>
</dbReference>
<keyword evidence="6 8" id="KW-1133">Transmembrane helix</keyword>
<keyword evidence="4 8" id="KW-0812">Transmembrane</keyword>
<dbReference type="Proteomes" id="UP000199452">
    <property type="component" value="Unassembled WGS sequence"/>
</dbReference>
<organism evidence="9 10">
    <name type="scientific">Williamwhitmania taraxaci</name>
    <dbReference type="NCBI Taxonomy" id="1640674"/>
    <lineage>
        <taxon>Bacteria</taxon>
        <taxon>Pseudomonadati</taxon>
        <taxon>Bacteroidota</taxon>
        <taxon>Bacteroidia</taxon>
        <taxon>Bacteroidales</taxon>
        <taxon>Williamwhitmaniaceae</taxon>
        <taxon>Williamwhitmania</taxon>
    </lineage>
</organism>
<feature type="transmembrane region" description="Helical" evidence="8">
    <location>
        <begin position="6"/>
        <end position="23"/>
    </location>
</feature>